<keyword evidence="1" id="KW-0812">Transmembrane</keyword>
<dbReference type="AlphaFoldDB" id="A0A323T7S3"/>
<sequence length="103" mass="11447">MALTAKQKLNIYLFGPLVQITVVFVTLALLEVGWPPWPNLVGLSLGIIIVGMIRGKYFAHTIIDKGTTHPTKKQLIGRVIFFSIGGAFILFVLIRFFYILLGS</sequence>
<accession>A0A323T7S3</accession>
<feature type="transmembrane region" description="Helical" evidence="1">
    <location>
        <begin position="12"/>
        <end position="34"/>
    </location>
</feature>
<keyword evidence="1" id="KW-0472">Membrane</keyword>
<evidence type="ECO:0000313" key="3">
    <source>
        <dbReference type="Proteomes" id="UP000248214"/>
    </source>
</evidence>
<name>A0A323T7S3_9BACI</name>
<proteinExistence type="predicted"/>
<feature type="transmembrane region" description="Helical" evidence="1">
    <location>
        <begin position="40"/>
        <end position="59"/>
    </location>
</feature>
<keyword evidence="3" id="KW-1185">Reference proteome</keyword>
<dbReference type="OrthoDB" id="9773404at2"/>
<evidence type="ECO:0000256" key="1">
    <source>
        <dbReference type="SAM" id="Phobius"/>
    </source>
</evidence>
<comment type="caution">
    <text evidence="2">The sequence shown here is derived from an EMBL/GenBank/DDBJ whole genome shotgun (WGS) entry which is preliminary data.</text>
</comment>
<feature type="transmembrane region" description="Helical" evidence="1">
    <location>
        <begin position="79"/>
        <end position="101"/>
    </location>
</feature>
<dbReference type="RefSeq" id="WP_110611354.1">
    <property type="nucleotide sequence ID" value="NZ_PDOD01000005.1"/>
</dbReference>
<protein>
    <submittedName>
        <fullName evidence="2">Uncharacterized protein</fullName>
    </submittedName>
</protein>
<organism evidence="2 3">
    <name type="scientific">Salipaludibacillus keqinensis</name>
    <dbReference type="NCBI Taxonomy" id="2045207"/>
    <lineage>
        <taxon>Bacteria</taxon>
        <taxon>Bacillati</taxon>
        <taxon>Bacillota</taxon>
        <taxon>Bacilli</taxon>
        <taxon>Bacillales</taxon>
        <taxon>Bacillaceae</taxon>
    </lineage>
</organism>
<dbReference type="Proteomes" id="UP000248214">
    <property type="component" value="Unassembled WGS sequence"/>
</dbReference>
<evidence type="ECO:0000313" key="2">
    <source>
        <dbReference type="EMBL" id="PYZ91938.1"/>
    </source>
</evidence>
<dbReference type="EMBL" id="PDOD01000005">
    <property type="protein sequence ID" value="PYZ91938.1"/>
    <property type="molecule type" value="Genomic_DNA"/>
</dbReference>
<keyword evidence="1" id="KW-1133">Transmembrane helix</keyword>
<gene>
    <name evidence="2" type="ORF">CR194_17200</name>
</gene>
<reference evidence="2 3" key="1">
    <citation type="submission" date="2017-10" db="EMBL/GenBank/DDBJ databases">
        <title>Bacillus sp. nov., a halophilic bacterium isolated from a Keqin Lake.</title>
        <authorList>
            <person name="Wang H."/>
        </authorList>
    </citation>
    <scope>NUCLEOTIDE SEQUENCE [LARGE SCALE GENOMIC DNA]</scope>
    <source>
        <strain evidence="2 3">KQ-12</strain>
    </source>
</reference>